<feature type="region of interest" description="Disordered" evidence="1">
    <location>
        <begin position="94"/>
        <end position="142"/>
    </location>
</feature>
<evidence type="ECO:0000313" key="3">
    <source>
        <dbReference type="Proteomes" id="UP000600918"/>
    </source>
</evidence>
<accession>A0A834PD50</accession>
<evidence type="ECO:0000256" key="1">
    <source>
        <dbReference type="SAM" id="MobiDB-lite"/>
    </source>
</evidence>
<dbReference type="AlphaFoldDB" id="A0A834PD50"/>
<name>A0A834PD50_VESPE</name>
<dbReference type="EMBL" id="JACSDY010000002">
    <property type="protein sequence ID" value="KAF7435956.1"/>
    <property type="molecule type" value="Genomic_DNA"/>
</dbReference>
<evidence type="ECO:0000313" key="2">
    <source>
        <dbReference type="EMBL" id="KAF7435956.1"/>
    </source>
</evidence>
<keyword evidence="3" id="KW-1185">Reference proteome</keyword>
<protein>
    <submittedName>
        <fullName evidence="2">Uncharacterized protein</fullName>
    </submittedName>
</protein>
<dbReference type="Proteomes" id="UP000600918">
    <property type="component" value="Unassembled WGS sequence"/>
</dbReference>
<sequence length="142" mass="15921">MKPIHVRLGAPVAPALTFLYVARSPAKFLRNWHSNVLYFGESLRNIRQLILTEAFSFNRGKACEFLPVRNGLSARPIDFFEPIGFAAHVPITRGASPRLSSRDGQTHGLNSTRRRHLYSEGVAREPRGKKKEGNNEPCLSPL</sequence>
<proteinExistence type="predicted"/>
<gene>
    <name evidence="2" type="ORF">H0235_004147</name>
</gene>
<organism evidence="2 3">
    <name type="scientific">Vespula pensylvanica</name>
    <name type="common">Western yellow jacket</name>
    <name type="synonym">Wasp</name>
    <dbReference type="NCBI Taxonomy" id="30213"/>
    <lineage>
        <taxon>Eukaryota</taxon>
        <taxon>Metazoa</taxon>
        <taxon>Ecdysozoa</taxon>
        <taxon>Arthropoda</taxon>
        <taxon>Hexapoda</taxon>
        <taxon>Insecta</taxon>
        <taxon>Pterygota</taxon>
        <taxon>Neoptera</taxon>
        <taxon>Endopterygota</taxon>
        <taxon>Hymenoptera</taxon>
        <taxon>Apocrita</taxon>
        <taxon>Aculeata</taxon>
        <taxon>Vespoidea</taxon>
        <taxon>Vespidae</taxon>
        <taxon>Vespinae</taxon>
        <taxon>Vespula</taxon>
    </lineage>
</organism>
<comment type="caution">
    <text evidence="2">The sequence shown here is derived from an EMBL/GenBank/DDBJ whole genome shotgun (WGS) entry which is preliminary data.</text>
</comment>
<feature type="compositionally biased region" description="Basic and acidic residues" evidence="1">
    <location>
        <begin position="122"/>
        <end position="134"/>
    </location>
</feature>
<reference evidence="2" key="1">
    <citation type="journal article" date="2020" name="G3 (Bethesda)">
        <title>High-Quality Assemblies for Three Invasive Social Wasps from the &lt;i&gt;Vespula&lt;/i&gt; Genus.</title>
        <authorList>
            <person name="Harrop T.W.R."/>
            <person name="Guhlin J."/>
            <person name="McLaughlin G.M."/>
            <person name="Permina E."/>
            <person name="Stockwell P."/>
            <person name="Gilligan J."/>
            <person name="Le Lec M.F."/>
            <person name="Gruber M.A.M."/>
            <person name="Quinn O."/>
            <person name="Lovegrove M."/>
            <person name="Duncan E.J."/>
            <person name="Remnant E.J."/>
            <person name="Van Eeckhoven J."/>
            <person name="Graham B."/>
            <person name="Knapp R.A."/>
            <person name="Langford K.W."/>
            <person name="Kronenberg Z."/>
            <person name="Press M.O."/>
            <person name="Eacker S.M."/>
            <person name="Wilson-Rankin E.E."/>
            <person name="Purcell J."/>
            <person name="Lester P.J."/>
            <person name="Dearden P.K."/>
        </authorList>
    </citation>
    <scope>NUCLEOTIDE SEQUENCE</scope>
    <source>
        <strain evidence="2">Volc-1</strain>
    </source>
</reference>